<dbReference type="EMBL" id="CASHTH010001818">
    <property type="protein sequence ID" value="CAI8020318.1"/>
    <property type="molecule type" value="Genomic_DNA"/>
</dbReference>
<evidence type="ECO:0000259" key="1">
    <source>
        <dbReference type="Pfam" id="PF25442"/>
    </source>
</evidence>
<keyword evidence="3" id="KW-1185">Reference proteome</keyword>
<evidence type="ECO:0000313" key="2">
    <source>
        <dbReference type="EMBL" id="CAI8020318.1"/>
    </source>
</evidence>
<protein>
    <submittedName>
        <fullName evidence="2">Rho GTPase-activating protein 18</fullName>
    </submittedName>
</protein>
<dbReference type="InterPro" id="IPR057323">
    <property type="entry name" value="RHG40/28/18_ubiquitin"/>
</dbReference>
<dbReference type="Pfam" id="PF25442">
    <property type="entry name" value="Ubiquitin_RHG40_C"/>
    <property type="match status" value="1"/>
</dbReference>
<evidence type="ECO:0000313" key="3">
    <source>
        <dbReference type="Proteomes" id="UP001174909"/>
    </source>
</evidence>
<dbReference type="AlphaFoldDB" id="A0AA35WG97"/>
<name>A0AA35WG97_GEOBA</name>
<sequence>IPPDLLQQVRVLNECEVKRVNQRNLQKATKLAQDREPVIEKKNSYMVPIYGPLYLCVRKNFHFKADTSAADVLEKFEHKTQLNKDLIKKRFCQEGEVASGDFDPHLVTGPMFLHEVGGNIVERCLPPDTNMYLLYEANPTTDFVIKPRLCPDILPVR</sequence>
<dbReference type="Proteomes" id="UP001174909">
    <property type="component" value="Unassembled WGS sequence"/>
</dbReference>
<accession>A0AA35WG97</accession>
<feature type="domain" description="RHG40/28/18 C-terminal ubiquitin-like" evidence="1">
    <location>
        <begin position="49"/>
        <end position="147"/>
    </location>
</feature>
<reference evidence="2" key="1">
    <citation type="submission" date="2023-03" db="EMBL/GenBank/DDBJ databases">
        <authorList>
            <person name="Steffen K."/>
            <person name="Cardenas P."/>
        </authorList>
    </citation>
    <scope>NUCLEOTIDE SEQUENCE</scope>
</reference>
<comment type="caution">
    <text evidence="2">The sequence shown here is derived from an EMBL/GenBank/DDBJ whole genome shotgun (WGS) entry which is preliminary data.</text>
</comment>
<proteinExistence type="predicted"/>
<feature type="non-terminal residue" evidence="2">
    <location>
        <position position="157"/>
    </location>
</feature>
<gene>
    <name evidence="2" type="ORF">GBAR_LOCUS12154</name>
</gene>
<organism evidence="2 3">
    <name type="scientific">Geodia barretti</name>
    <name type="common">Barrett's horny sponge</name>
    <dbReference type="NCBI Taxonomy" id="519541"/>
    <lineage>
        <taxon>Eukaryota</taxon>
        <taxon>Metazoa</taxon>
        <taxon>Porifera</taxon>
        <taxon>Demospongiae</taxon>
        <taxon>Heteroscleromorpha</taxon>
        <taxon>Tetractinellida</taxon>
        <taxon>Astrophorina</taxon>
        <taxon>Geodiidae</taxon>
        <taxon>Geodia</taxon>
    </lineage>
</organism>